<dbReference type="AlphaFoldDB" id="A0A6A7K0U3"/>
<dbReference type="RefSeq" id="WP_152723732.1">
    <property type="nucleotide sequence ID" value="NZ_WHOE01000024.1"/>
</dbReference>
<name>A0A6A7K0U3_LACHE</name>
<dbReference type="Proteomes" id="UP000430466">
    <property type="component" value="Unassembled WGS sequence"/>
</dbReference>
<sequence length="69" mass="8075">MKRRIRKKKLKQEIAYIDFLISRNKQKSKEHTKDISLKSSAIRIASAFCVLGLSFHKAILVKQLKRGNY</sequence>
<gene>
    <name evidence="1" type="ORF">GDZ32_04040</name>
</gene>
<comment type="caution">
    <text evidence="1">The sequence shown here is derived from an EMBL/GenBank/DDBJ whole genome shotgun (WGS) entry which is preliminary data.</text>
</comment>
<proteinExistence type="predicted"/>
<dbReference type="EMBL" id="WHOE01000024">
    <property type="protein sequence ID" value="MPW14187.1"/>
    <property type="molecule type" value="Genomic_DNA"/>
</dbReference>
<accession>A0A6A7K0U3</accession>
<evidence type="ECO:0000313" key="1">
    <source>
        <dbReference type="EMBL" id="MPW14187.1"/>
    </source>
</evidence>
<protein>
    <submittedName>
        <fullName evidence="1">Uncharacterized protein</fullName>
    </submittedName>
</protein>
<reference evidence="1 2" key="1">
    <citation type="submission" date="2019-10" db="EMBL/GenBank/DDBJ databases">
        <title>Draft genome sequences of Lactobacillus strains.</title>
        <authorList>
            <person name="Cho G.-S."/>
            <person name="Fagbemigun O."/>
            <person name="Brinks E."/>
            <person name="Franz C.M.A.P."/>
        </authorList>
    </citation>
    <scope>NUCLEOTIDE SEQUENCE [LARGE SCALE GENOMIC DNA]</scope>
    <source>
        <strain evidence="1 2">313</strain>
    </source>
</reference>
<evidence type="ECO:0000313" key="2">
    <source>
        <dbReference type="Proteomes" id="UP000430466"/>
    </source>
</evidence>
<organism evidence="1 2">
    <name type="scientific">Lactobacillus helveticus</name>
    <name type="common">Lactobacillus suntoryeus</name>
    <dbReference type="NCBI Taxonomy" id="1587"/>
    <lineage>
        <taxon>Bacteria</taxon>
        <taxon>Bacillati</taxon>
        <taxon>Bacillota</taxon>
        <taxon>Bacilli</taxon>
        <taxon>Lactobacillales</taxon>
        <taxon>Lactobacillaceae</taxon>
        <taxon>Lactobacillus</taxon>
    </lineage>
</organism>